<protein>
    <submittedName>
        <fullName evidence="1">Uncharacterized protein</fullName>
    </submittedName>
</protein>
<reference evidence="1 2" key="1">
    <citation type="journal article" date="2013" name="Nat. Commun.">
        <title>Genome analysis reveals insights into physiology and longevity of the Brandt's bat Myotis brandtii.</title>
        <authorList>
            <person name="Seim I."/>
            <person name="Fang X."/>
            <person name="Xiong Z."/>
            <person name="Lobanov A.V."/>
            <person name="Huang Z."/>
            <person name="Ma S."/>
            <person name="Feng Y."/>
            <person name="Turanov A.A."/>
            <person name="Zhu Y."/>
            <person name="Lenz T.L."/>
            <person name="Gerashchenko M.V."/>
            <person name="Fan D."/>
            <person name="Hee Yim S."/>
            <person name="Yao X."/>
            <person name="Jordan D."/>
            <person name="Xiong Y."/>
            <person name="Ma Y."/>
            <person name="Lyapunov A.N."/>
            <person name="Chen G."/>
            <person name="Kulakova O.I."/>
            <person name="Sun Y."/>
            <person name="Lee S.G."/>
            <person name="Bronson R.T."/>
            <person name="Moskalev A.A."/>
            <person name="Sunyaev S.R."/>
            <person name="Zhang G."/>
            <person name="Krogh A."/>
            <person name="Wang J."/>
            <person name="Gladyshev V.N."/>
        </authorList>
    </citation>
    <scope>NUCLEOTIDE SEQUENCE [LARGE SCALE GENOMIC DNA]</scope>
</reference>
<dbReference type="AlphaFoldDB" id="S7N6H9"/>
<evidence type="ECO:0000313" key="2">
    <source>
        <dbReference type="Proteomes" id="UP000052978"/>
    </source>
</evidence>
<dbReference type="Proteomes" id="UP000052978">
    <property type="component" value="Unassembled WGS sequence"/>
</dbReference>
<dbReference type="EMBL" id="KE163521">
    <property type="protein sequence ID" value="EPQ12571.1"/>
    <property type="molecule type" value="Genomic_DNA"/>
</dbReference>
<evidence type="ECO:0000313" key="1">
    <source>
        <dbReference type="EMBL" id="EPQ12571.1"/>
    </source>
</evidence>
<proteinExistence type="predicted"/>
<gene>
    <name evidence="1" type="ORF">D623_10027166</name>
</gene>
<sequence length="62" mass="6907">MHRQGSAIFVATVEPVKQPRLHRTVTEAVTEACGPPRMKPPAEFSLGFLQGYSETRLKRKIG</sequence>
<keyword evidence="2" id="KW-1185">Reference proteome</keyword>
<organism evidence="1 2">
    <name type="scientific">Myotis brandtii</name>
    <name type="common">Brandt's bat</name>
    <dbReference type="NCBI Taxonomy" id="109478"/>
    <lineage>
        <taxon>Eukaryota</taxon>
        <taxon>Metazoa</taxon>
        <taxon>Chordata</taxon>
        <taxon>Craniata</taxon>
        <taxon>Vertebrata</taxon>
        <taxon>Euteleostomi</taxon>
        <taxon>Mammalia</taxon>
        <taxon>Eutheria</taxon>
        <taxon>Laurasiatheria</taxon>
        <taxon>Chiroptera</taxon>
        <taxon>Yangochiroptera</taxon>
        <taxon>Vespertilionidae</taxon>
        <taxon>Myotis</taxon>
    </lineage>
</organism>
<name>S7N6H9_MYOBR</name>
<accession>S7N6H9</accession>